<dbReference type="PANTHER" id="PTHR13234">
    <property type="entry name" value="GAMMA-INTERFERON INDUCIBLE LYSOSOMAL THIOL REDUCTASE GILT"/>
    <property type="match status" value="1"/>
</dbReference>
<sequence length="230" mass="25874">MVSSSSSTKLVFFACFVLFTFSDKLVAGESDKVQLNLYYESLCPGCQRFIVDELVKIFDSDLDTITDVKLVPFGNAKVSDNLTVICQHGEEECKLNSLEACVINTLPNQKLQYNFIRCVENYTKNWESSCLKGYGDEKAINACYNSDLSKKLILGYAKQTSSLKPEHEFVPWVTLNSKPLYTNLDDLVGQVCKAYKGKSTPLPKICSSSALSEWKMSKLEFSYVDETINH</sequence>
<evidence type="ECO:0000256" key="3">
    <source>
        <dbReference type="SAM" id="SignalP"/>
    </source>
</evidence>
<name>A0A8T1YA53_9BRAS</name>
<protein>
    <submittedName>
        <fullName evidence="4">Gamma interferon inducible lysosomal thiol reductase GILT</fullName>
    </submittedName>
</protein>
<comment type="caution">
    <text evidence="4">The sequence shown here is derived from an EMBL/GenBank/DDBJ whole genome shotgun (WGS) entry which is preliminary data.</text>
</comment>
<dbReference type="AlphaFoldDB" id="A0A8T1YA53"/>
<dbReference type="InterPro" id="IPR004911">
    <property type="entry name" value="Interferon-induced_GILT"/>
</dbReference>
<dbReference type="PANTHER" id="PTHR13234:SF53">
    <property type="entry name" value="GAMMA INTERFERON RESPONSIVE LYSOSOMAL THIOL (GILT) REDUCTASE FAMILY PROTEIN-RELATED"/>
    <property type="match status" value="1"/>
</dbReference>
<accession>A0A8T1YA53</accession>
<dbReference type="Pfam" id="PF03227">
    <property type="entry name" value="GILT"/>
    <property type="match status" value="1"/>
</dbReference>
<dbReference type="GO" id="GO:0016671">
    <property type="term" value="F:oxidoreductase activity, acting on a sulfur group of donors, disulfide as acceptor"/>
    <property type="evidence" value="ECO:0007669"/>
    <property type="project" value="InterPro"/>
</dbReference>
<comment type="similarity">
    <text evidence="1">Belongs to the GILT family.</text>
</comment>
<dbReference type="Proteomes" id="UP000694240">
    <property type="component" value="Chromosome 12"/>
</dbReference>
<keyword evidence="2" id="KW-0325">Glycoprotein</keyword>
<evidence type="ECO:0000256" key="2">
    <source>
        <dbReference type="ARBA" id="ARBA00023180"/>
    </source>
</evidence>
<feature type="signal peptide" evidence="3">
    <location>
        <begin position="1"/>
        <end position="27"/>
    </location>
</feature>
<reference evidence="4 5" key="1">
    <citation type="submission" date="2020-12" db="EMBL/GenBank/DDBJ databases">
        <title>Concerted genomic and epigenomic changes stabilize Arabidopsis allopolyploids.</title>
        <authorList>
            <person name="Chen Z."/>
        </authorList>
    </citation>
    <scope>NUCLEOTIDE SEQUENCE [LARGE SCALE GENOMIC DNA]</scope>
    <source>
        <strain evidence="4">Allo738</strain>
        <tissue evidence="4">Leaf</tissue>
    </source>
</reference>
<feature type="chain" id="PRO_5035766712" evidence="3">
    <location>
        <begin position="28"/>
        <end position="230"/>
    </location>
</feature>
<organism evidence="4 5">
    <name type="scientific">Arabidopsis thaliana x Arabidopsis arenosa</name>
    <dbReference type="NCBI Taxonomy" id="1240361"/>
    <lineage>
        <taxon>Eukaryota</taxon>
        <taxon>Viridiplantae</taxon>
        <taxon>Streptophyta</taxon>
        <taxon>Embryophyta</taxon>
        <taxon>Tracheophyta</taxon>
        <taxon>Spermatophyta</taxon>
        <taxon>Magnoliopsida</taxon>
        <taxon>eudicotyledons</taxon>
        <taxon>Gunneridae</taxon>
        <taxon>Pentapetalae</taxon>
        <taxon>rosids</taxon>
        <taxon>malvids</taxon>
        <taxon>Brassicales</taxon>
        <taxon>Brassicaceae</taxon>
        <taxon>Camelineae</taxon>
        <taxon>Arabidopsis</taxon>
    </lineage>
</organism>
<dbReference type="EMBL" id="JAEFBK010000012">
    <property type="protein sequence ID" value="KAG7543271.1"/>
    <property type="molecule type" value="Genomic_DNA"/>
</dbReference>
<proteinExistence type="inferred from homology"/>
<evidence type="ECO:0000313" key="4">
    <source>
        <dbReference type="EMBL" id="KAG7543271.1"/>
    </source>
</evidence>
<keyword evidence="3" id="KW-0732">Signal</keyword>
<evidence type="ECO:0000313" key="5">
    <source>
        <dbReference type="Proteomes" id="UP000694240"/>
    </source>
</evidence>
<evidence type="ECO:0000256" key="1">
    <source>
        <dbReference type="ARBA" id="ARBA00005679"/>
    </source>
</evidence>
<keyword evidence="5" id="KW-1185">Reference proteome</keyword>
<gene>
    <name evidence="4" type="ORF">ISN45_Aa07g031890</name>
</gene>